<proteinExistence type="predicted"/>
<dbReference type="SUPFAM" id="SSF54637">
    <property type="entry name" value="Thioesterase/thiol ester dehydrase-isomerase"/>
    <property type="match status" value="1"/>
</dbReference>
<dbReference type="CDD" id="cd01289">
    <property type="entry name" value="FabA_like"/>
    <property type="match status" value="1"/>
</dbReference>
<dbReference type="InterPro" id="IPR016776">
    <property type="entry name" value="ApeP-like_dehydratase"/>
</dbReference>
<evidence type="ECO:0000313" key="2">
    <source>
        <dbReference type="Proteomes" id="UP000662770"/>
    </source>
</evidence>
<evidence type="ECO:0000313" key="1">
    <source>
        <dbReference type="EMBL" id="QSX33918.1"/>
    </source>
</evidence>
<reference evidence="1 2" key="1">
    <citation type="submission" date="2021-03" db="EMBL/GenBank/DDBJ databases">
        <title>Novel species identification of genus Shewanella.</title>
        <authorList>
            <person name="Liu G."/>
            <person name="Zhang Q."/>
        </authorList>
    </citation>
    <scope>NUCLEOTIDE SEQUENCE [LARGE SCALE GENOMIC DNA]</scope>
    <source>
        <strain evidence="1 2">FJAT-51800</strain>
    </source>
</reference>
<accession>A0ABX7QR27</accession>
<gene>
    <name evidence="1" type="ORF">JYB87_01280</name>
</gene>
<dbReference type="Gene3D" id="3.10.129.10">
    <property type="entry name" value="Hotdog Thioesterase"/>
    <property type="match status" value="1"/>
</dbReference>
<name>A0ABX7QR27_9GAMM</name>
<dbReference type="PIRSF" id="PIRSF020565">
    <property type="entry name" value="3Ho_Ac_ACP_DH_prd"/>
    <property type="match status" value="1"/>
</dbReference>
<dbReference type="EMBL" id="CP071503">
    <property type="protein sequence ID" value="QSX33918.1"/>
    <property type="molecule type" value="Genomic_DNA"/>
</dbReference>
<organism evidence="1 2">
    <name type="scientific">Shewanella avicenniae</name>
    <dbReference type="NCBI Taxonomy" id="2814294"/>
    <lineage>
        <taxon>Bacteria</taxon>
        <taxon>Pseudomonadati</taxon>
        <taxon>Pseudomonadota</taxon>
        <taxon>Gammaproteobacteria</taxon>
        <taxon>Alteromonadales</taxon>
        <taxon>Shewanellaceae</taxon>
        <taxon>Shewanella</taxon>
    </lineage>
</organism>
<sequence>MNNNYTARNICDFIPHRPPMVLIDRIEQYRADFLIASVEISEQTPFVDSASRHVPNYVGIEYMAQTVAALAGIEAEQRGEPIRTGFLLGTRKLSFSQAGYNLGQRYHISVQRLYQEDSGLAVFDCSIHDAQQQLIASANVNVFQPQQTDAYLAGELSL</sequence>
<dbReference type="RefSeq" id="WP_207355126.1">
    <property type="nucleotide sequence ID" value="NZ_CP071503.1"/>
</dbReference>
<dbReference type="Pfam" id="PF22817">
    <property type="entry name" value="ApeP-like"/>
    <property type="match status" value="1"/>
</dbReference>
<dbReference type="Proteomes" id="UP000662770">
    <property type="component" value="Chromosome"/>
</dbReference>
<dbReference type="InterPro" id="IPR029069">
    <property type="entry name" value="HotDog_dom_sf"/>
</dbReference>
<protein>
    <submittedName>
        <fullName evidence="1">Hotdog family protein</fullName>
    </submittedName>
</protein>
<keyword evidence="2" id="KW-1185">Reference proteome</keyword>